<proteinExistence type="predicted"/>
<keyword evidence="3" id="KW-1185">Reference proteome</keyword>
<organism evidence="2 3">
    <name type="scientific">Cutaneotrichosporon oleaginosum</name>
    <dbReference type="NCBI Taxonomy" id="879819"/>
    <lineage>
        <taxon>Eukaryota</taxon>
        <taxon>Fungi</taxon>
        <taxon>Dikarya</taxon>
        <taxon>Basidiomycota</taxon>
        <taxon>Agaricomycotina</taxon>
        <taxon>Tremellomycetes</taxon>
        <taxon>Trichosporonales</taxon>
        <taxon>Trichosporonaceae</taxon>
        <taxon>Cutaneotrichosporon</taxon>
    </lineage>
</organism>
<dbReference type="GeneID" id="28985953"/>
<gene>
    <name evidence="2" type="ORF">CC85DRAFT_302089</name>
</gene>
<dbReference type="Proteomes" id="UP000053611">
    <property type="component" value="Unassembled WGS sequence"/>
</dbReference>
<evidence type="ECO:0000256" key="1">
    <source>
        <dbReference type="SAM" id="MobiDB-lite"/>
    </source>
</evidence>
<evidence type="ECO:0000313" key="3">
    <source>
        <dbReference type="Proteomes" id="UP000053611"/>
    </source>
</evidence>
<feature type="region of interest" description="Disordered" evidence="1">
    <location>
        <begin position="231"/>
        <end position="285"/>
    </location>
</feature>
<dbReference type="EMBL" id="KQ087202">
    <property type="protein sequence ID" value="KLT42765.1"/>
    <property type="molecule type" value="Genomic_DNA"/>
</dbReference>
<evidence type="ECO:0000313" key="2">
    <source>
        <dbReference type="EMBL" id="KLT42765.1"/>
    </source>
</evidence>
<name>A0A0J0XNR0_9TREE</name>
<dbReference type="AlphaFoldDB" id="A0A0J0XNR0"/>
<evidence type="ECO:0008006" key="4">
    <source>
        <dbReference type="Google" id="ProtNLM"/>
    </source>
</evidence>
<feature type="compositionally biased region" description="Polar residues" evidence="1">
    <location>
        <begin position="264"/>
        <end position="279"/>
    </location>
</feature>
<sequence>MRALDASAYPHLLDAVITHADSSTLRRLSHTCRSLHARLTPLLYRHVTLRAGRFCGHVLAPEPPFTCLRALRPCTDEEPGHLAHTRVLDLCAAYGYGRPAAFPSLRVVRHPLAYRTWPMPRFPDAPARIVEQGGEWLPPERWEPVGDGVYVAYLHLTHPRWHEEDDVPGLYIDPPEGTRRLVLHLSWDPTYPRVRYADVTIGEVALHADIVVLFNPIRPVLESPIDDVEAIGDWSTGPASSPRRRRRLSRSPTRPAKRPRRSSGHTATSPIGHTRTPSIAESDVPDTYHDPLRAHGLFGNLCYALMNRVIEQGVAVTLVGVEKCTWRDLSLPRDLQGVETEDIVAAARVMLRTILDSVLVLPEEFGWDCLPAWRSMACRDGWFDGHVATGLGRHFRFANAKAWRSPALGRALRGLESRQIVWEEYEERVRISAGVSEEVLRRFV</sequence>
<reference evidence="2 3" key="1">
    <citation type="submission" date="2015-03" db="EMBL/GenBank/DDBJ databases">
        <title>Genomics and transcriptomics of the oil-accumulating basidiomycete yeast T. oleaginosus allow insights into substrate utilization and the diverse evolutionary trajectories of mating systems in fungi.</title>
        <authorList>
            <consortium name="DOE Joint Genome Institute"/>
            <person name="Kourist R."/>
            <person name="Kracht O."/>
            <person name="Bracharz F."/>
            <person name="Lipzen A."/>
            <person name="Nolan M."/>
            <person name="Ohm R."/>
            <person name="Grigoriev I."/>
            <person name="Sun S."/>
            <person name="Heitman J."/>
            <person name="Bruck T."/>
            <person name="Nowrousian M."/>
        </authorList>
    </citation>
    <scope>NUCLEOTIDE SEQUENCE [LARGE SCALE GENOMIC DNA]</scope>
    <source>
        <strain evidence="2 3">IBC0246</strain>
    </source>
</reference>
<accession>A0A0J0XNR0</accession>
<feature type="compositionally biased region" description="Basic residues" evidence="1">
    <location>
        <begin position="242"/>
        <end position="263"/>
    </location>
</feature>
<dbReference type="RefSeq" id="XP_018279256.1">
    <property type="nucleotide sequence ID" value="XM_018425350.1"/>
</dbReference>
<protein>
    <recommendedName>
        <fullName evidence="4">F-box domain-containing protein</fullName>
    </recommendedName>
</protein>